<feature type="active site" description="For OMPdecase activity" evidence="10">
    <location>
        <position position="68"/>
    </location>
</feature>
<dbReference type="InterPro" id="IPR018089">
    <property type="entry name" value="OMPdecase_AS"/>
</dbReference>
<feature type="binding site" evidence="9 11">
    <location>
        <position position="212"/>
    </location>
    <ligand>
        <name>substrate</name>
    </ligand>
</feature>
<feature type="domain" description="Orotidine 5'-phosphate decarboxylase" evidence="13">
    <location>
        <begin position="8"/>
        <end position="227"/>
    </location>
</feature>
<comment type="subunit">
    <text evidence="3 9">Homodimer.</text>
</comment>
<dbReference type="EC" id="4.1.1.23" evidence="9"/>
<comment type="similarity">
    <text evidence="8 9">Belongs to the OMP decarboxylase family. Type 1 subfamily.</text>
</comment>
<feature type="binding site" evidence="9 11">
    <location>
        <position position="35"/>
    </location>
    <ligand>
        <name>substrate</name>
    </ligand>
</feature>
<dbReference type="EMBL" id="AP027924">
    <property type="protein sequence ID" value="BED91967.1"/>
    <property type="molecule type" value="Genomic_DNA"/>
</dbReference>
<dbReference type="FunFam" id="3.20.20.70:FF:000015">
    <property type="entry name" value="Orotidine 5'-phosphate decarboxylase"/>
    <property type="match status" value="1"/>
</dbReference>
<gene>
    <name evidence="9" type="primary">pyrF</name>
    <name evidence="14" type="ORF">CfP315_0526</name>
</gene>
<evidence type="ECO:0000256" key="8">
    <source>
        <dbReference type="ARBA" id="ARBA00061012"/>
    </source>
</evidence>
<feature type="binding site" evidence="9 11">
    <location>
        <position position="191"/>
    </location>
    <ligand>
        <name>substrate</name>
    </ligand>
</feature>
<dbReference type="AlphaFoldDB" id="A0AA48I1C6"/>
<keyword evidence="6 9" id="KW-0456">Lyase</keyword>
<dbReference type="GO" id="GO:0044205">
    <property type="term" value="P:'de novo' UMP biosynthetic process"/>
    <property type="evidence" value="ECO:0007669"/>
    <property type="project" value="UniProtKB-UniRule"/>
</dbReference>
<dbReference type="NCBIfam" id="NF001273">
    <property type="entry name" value="PRK00230.1"/>
    <property type="match status" value="1"/>
</dbReference>
<evidence type="ECO:0000256" key="10">
    <source>
        <dbReference type="PIRSR" id="PIRSR614732-1"/>
    </source>
</evidence>
<feature type="active site" description="For OMPdecase activity" evidence="10">
    <location>
        <position position="63"/>
    </location>
</feature>
<dbReference type="SUPFAM" id="SSF51366">
    <property type="entry name" value="Ribulose-phoshate binding barrel"/>
    <property type="match status" value="1"/>
</dbReference>
<dbReference type="CDD" id="cd04725">
    <property type="entry name" value="OMP_decarboxylase_like"/>
    <property type="match status" value="1"/>
</dbReference>
<comment type="catalytic activity">
    <reaction evidence="7 9 12">
        <text>orotidine 5'-phosphate + H(+) = UMP + CO2</text>
        <dbReference type="Rhea" id="RHEA:11596"/>
        <dbReference type="ChEBI" id="CHEBI:15378"/>
        <dbReference type="ChEBI" id="CHEBI:16526"/>
        <dbReference type="ChEBI" id="CHEBI:57538"/>
        <dbReference type="ChEBI" id="CHEBI:57865"/>
        <dbReference type="EC" id="4.1.1.23"/>
    </reaction>
</comment>
<evidence type="ECO:0000313" key="14">
    <source>
        <dbReference type="EMBL" id="BED91967.1"/>
    </source>
</evidence>
<reference evidence="14" key="1">
    <citation type="journal article" date="2023" name="ISME J.">
        <title>Emergence of putative energy parasites within Clostridia revealed by genome analysis of a novel endosymbiotic clade.</title>
        <authorList>
            <person name="Takahashi K."/>
            <person name="Kuwahara H."/>
            <person name="Horikawa Y."/>
            <person name="Izawa K."/>
            <person name="Kato D."/>
            <person name="Inagaki T."/>
            <person name="Yuki M."/>
            <person name="Ohkuma M."/>
            <person name="Hongoh Y."/>
        </authorList>
    </citation>
    <scope>NUCLEOTIDE SEQUENCE</scope>
    <source>
        <strain evidence="14">CfP3-15</strain>
    </source>
</reference>
<sequence>MLFKPQKDVIVACDFSDNQIFDFLEKFQQEDLFIKIGMELFYKFGPDIIRKIKKKFDFKIFLDLKLHDIPNTVFKAVSNLVELEVDFITVHASGGKEMMMRAGDAAKNSTTKIFAVTVLTSMPKKSLRKEIFTNENLDSVVLAYANNAFDCNLSGIICSVKEVRRVKNKFSDLLCITPGIRYEKTDIKDDQVRVATPEKARREGSDFIVVGRPIILSDDPLSTYQKIRKEFTRTDL</sequence>
<dbReference type="PANTHER" id="PTHR32119">
    <property type="entry name" value="OROTIDINE 5'-PHOSPHATE DECARBOXYLASE"/>
    <property type="match status" value="1"/>
</dbReference>
<protein>
    <recommendedName>
        <fullName evidence="9">Orotidine 5'-phosphate decarboxylase</fullName>
        <ecNumber evidence="9">4.1.1.23</ecNumber>
    </recommendedName>
    <alternativeName>
        <fullName evidence="9">OMP decarboxylase</fullName>
        <shortName evidence="9">OMPDCase</shortName>
        <shortName evidence="9">OMPdecase</shortName>
    </alternativeName>
</protein>
<feature type="binding site" evidence="9 11">
    <location>
        <position position="181"/>
    </location>
    <ligand>
        <name>substrate</name>
    </ligand>
</feature>
<feature type="active site" description="For OMPdecase activity" evidence="10">
    <location>
        <position position="65"/>
    </location>
</feature>
<feature type="active site" description="Proton donor" evidence="9">
    <location>
        <position position="65"/>
    </location>
</feature>
<name>A0AA48I1C6_9FIRM</name>
<dbReference type="GO" id="GO:0004590">
    <property type="term" value="F:orotidine-5'-phosphate decarboxylase activity"/>
    <property type="evidence" value="ECO:0007669"/>
    <property type="project" value="UniProtKB-UniRule"/>
</dbReference>
<comment type="function">
    <text evidence="1 9">Catalyzes the decarboxylation of orotidine 5'-monophosphate (OMP) to uridine 5'-monophosphate (UMP).</text>
</comment>
<feature type="binding site" evidence="9 11">
    <location>
        <position position="120"/>
    </location>
    <ligand>
        <name>substrate</name>
    </ligand>
</feature>
<evidence type="ECO:0000256" key="7">
    <source>
        <dbReference type="ARBA" id="ARBA00049157"/>
    </source>
</evidence>
<comment type="pathway">
    <text evidence="2 9 12">Pyrimidine metabolism; UMP biosynthesis via de novo pathway; UMP from orotate: step 2/2.</text>
</comment>
<dbReference type="InterPro" id="IPR047596">
    <property type="entry name" value="OMPdecase_bac"/>
</dbReference>
<feature type="binding site" evidence="9 11">
    <location>
        <position position="14"/>
    </location>
    <ligand>
        <name>substrate</name>
    </ligand>
</feature>
<accession>A0AA48I1C6</accession>
<dbReference type="InterPro" id="IPR001754">
    <property type="entry name" value="OMPdeCOase_dom"/>
</dbReference>
<dbReference type="Pfam" id="PF00215">
    <property type="entry name" value="OMPdecase"/>
    <property type="match status" value="1"/>
</dbReference>
<dbReference type="Gene3D" id="3.20.20.70">
    <property type="entry name" value="Aldolase class I"/>
    <property type="match status" value="1"/>
</dbReference>
<dbReference type="InterPro" id="IPR013785">
    <property type="entry name" value="Aldolase_TIM"/>
</dbReference>
<dbReference type="HAMAP" id="MF_01200_B">
    <property type="entry name" value="OMPdecase_type1_B"/>
    <property type="match status" value="1"/>
</dbReference>
<evidence type="ECO:0000256" key="5">
    <source>
        <dbReference type="ARBA" id="ARBA00022975"/>
    </source>
</evidence>
<evidence type="ECO:0000256" key="11">
    <source>
        <dbReference type="PIRSR" id="PIRSR614732-2"/>
    </source>
</evidence>
<evidence type="ECO:0000256" key="1">
    <source>
        <dbReference type="ARBA" id="ARBA00002356"/>
    </source>
</evidence>
<evidence type="ECO:0000256" key="9">
    <source>
        <dbReference type="HAMAP-Rule" id="MF_01200"/>
    </source>
</evidence>
<keyword evidence="4 9" id="KW-0210">Decarboxylase</keyword>
<dbReference type="KEGG" id="ips:CfP315_0526"/>
<proteinExistence type="inferred from homology"/>
<dbReference type="InterPro" id="IPR014732">
    <property type="entry name" value="OMPdecase"/>
</dbReference>
<feature type="binding site" evidence="9">
    <location>
        <begin position="63"/>
        <end position="72"/>
    </location>
    <ligand>
        <name>substrate</name>
    </ligand>
</feature>
<dbReference type="InterPro" id="IPR011060">
    <property type="entry name" value="RibuloseP-bd_barrel"/>
</dbReference>
<dbReference type="PANTHER" id="PTHR32119:SF2">
    <property type="entry name" value="OROTIDINE 5'-PHOSPHATE DECARBOXYLASE"/>
    <property type="match status" value="1"/>
</dbReference>
<organism evidence="14">
    <name type="scientific">Candidatus Improbicoccus pseudotrichonymphae</name>
    <dbReference type="NCBI Taxonomy" id="3033792"/>
    <lineage>
        <taxon>Bacteria</taxon>
        <taxon>Bacillati</taxon>
        <taxon>Bacillota</taxon>
        <taxon>Clostridia</taxon>
        <taxon>Candidatus Improbicoccus</taxon>
    </lineage>
</organism>
<dbReference type="GO" id="GO:0005829">
    <property type="term" value="C:cytosol"/>
    <property type="evidence" value="ECO:0007669"/>
    <property type="project" value="TreeGrafter"/>
</dbReference>
<keyword evidence="5 9" id="KW-0665">Pyrimidine biosynthesis</keyword>
<evidence type="ECO:0000259" key="13">
    <source>
        <dbReference type="SMART" id="SM00934"/>
    </source>
</evidence>
<feature type="binding site" evidence="9 11">
    <location>
        <position position="211"/>
    </location>
    <ligand>
        <name>substrate</name>
    </ligand>
</feature>
<dbReference type="PROSITE" id="PS00156">
    <property type="entry name" value="OMPDECASE"/>
    <property type="match status" value="1"/>
</dbReference>
<dbReference type="Proteomes" id="UP001337580">
    <property type="component" value="Chromosome"/>
</dbReference>
<dbReference type="SMART" id="SM00934">
    <property type="entry name" value="OMPdecase"/>
    <property type="match status" value="1"/>
</dbReference>
<dbReference type="NCBIfam" id="TIGR01740">
    <property type="entry name" value="pyrF"/>
    <property type="match status" value="1"/>
</dbReference>
<evidence type="ECO:0000256" key="4">
    <source>
        <dbReference type="ARBA" id="ARBA00022793"/>
    </source>
</evidence>
<evidence type="ECO:0000256" key="3">
    <source>
        <dbReference type="ARBA" id="ARBA00011738"/>
    </source>
</evidence>
<evidence type="ECO:0000256" key="6">
    <source>
        <dbReference type="ARBA" id="ARBA00023239"/>
    </source>
</evidence>
<evidence type="ECO:0000256" key="2">
    <source>
        <dbReference type="ARBA" id="ARBA00004861"/>
    </source>
</evidence>
<evidence type="ECO:0000256" key="12">
    <source>
        <dbReference type="RuleBase" id="RU000512"/>
    </source>
</evidence>
<dbReference type="GO" id="GO:0006207">
    <property type="term" value="P:'de novo' pyrimidine nucleobase biosynthetic process"/>
    <property type="evidence" value="ECO:0007669"/>
    <property type="project" value="InterPro"/>
</dbReference>